<keyword evidence="3" id="KW-1185">Reference proteome</keyword>
<organism evidence="2 3">
    <name type="scientific">Eumeta variegata</name>
    <name type="common">Bagworm moth</name>
    <name type="synonym">Eumeta japonica</name>
    <dbReference type="NCBI Taxonomy" id="151549"/>
    <lineage>
        <taxon>Eukaryota</taxon>
        <taxon>Metazoa</taxon>
        <taxon>Ecdysozoa</taxon>
        <taxon>Arthropoda</taxon>
        <taxon>Hexapoda</taxon>
        <taxon>Insecta</taxon>
        <taxon>Pterygota</taxon>
        <taxon>Neoptera</taxon>
        <taxon>Endopterygota</taxon>
        <taxon>Lepidoptera</taxon>
        <taxon>Glossata</taxon>
        <taxon>Ditrysia</taxon>
        <taxon>Tineoidea</taxon>
        <taxon>Psychidae</taxon>
        <taxon>Oiketicinae</taxon>
        <taxon>Eumeta</taxon>
    </lineage>
</organism>
<dbReference type="Proteomes" id="UP000299102">
    <property type="component" value="Unassembled WGS sequence"/>
</dbReference>
<gene>
    <name evidence="2" type="ORF">EVAR_76574_1</name>
</gene>
<name>A0A4C1T4Z3_EUMVA</name>
<feature type="compositionally biased region" description="Basic and acidic residues" evidence="1">
    <location>
        <begin position="30"/>
        <end position="44"/>
    </location>
</feature>
<protein>
    <submittedName>
        <fullName evidence="2">Uncharacterized protein</fullName>
    </submittedName>
</protein>
<feature type="region of interest" description="Disordered" evidence="1">
    <location>
        <begin position="20"/>
        <end position="44"/>
    </location>
</feature>
<accession>A0A4C1T4Z3</accession>
<evidence type="ECO:0000313" key="2">
    <source>
        <dbReference type="EMBL" id="GBP09579.1"/>
    </source>
</evidence>
<dbReference type="EMBL" id="BGZK01000036">
    <property type="protein sequence ID" value="GBP09579.1"/>
    <property type="molecule type" value="Genomic_DNA"/>
</dbReference>
<comment type="caution">
    <text evidence="2">The sequence shown here is derived from an EMBL/GenBank/DDBJ whole genome shotgun (WGS) entry which is preliminary data.</text>
</comment>
<dbReference type="AlphaFoldDB" id="A0A4C1T4Z3"/>
<sequence length="96" mass="10639">MHVEATGSWRTDLRPARALATSSVQYSSARGREKERYTKVESTREKEKGVYLNKACPALSRATRARASGVLELLSVLVTTFKQGSILLPYSSHPKT</sequence>
<reference evidence="2 3" key="1">
    <citation type="journal article" date="2019" name="Commun. Biol.">
        <title>The bagworm genome reveals a unique fibroin gene that provides high tensile strength.</title>
        <authorList>
            <person name="Kono N."/>
            <person name="Nakamura H."/>
            <person name="Ohtoshi R."/>
            <person name="Tomita M."/>
            <person name="Numata K."/>
            <person name="Arakawa K."/>
        </authorList>
    </citation>
    <scope>NUCLEOTIDE SEQUENCE [LARGE SCALE GENOMIC DNA]</scope>
</reference>
<evidence type="ECO:0000256" key="1">
    <source>
        <dbReference type="SAM" id="MobiDB-lite"/>
    </source>
</evidence>
<evidence type="ECO:0000313" key="3">
    <source>
        <dbReference type="Proteomes" id="UP000299102"/>
    </source>
</evidence>
<proteinExistence type="predicted"/>